<dbReference type="Proteomes" id="UP000772434">
    <property type="component" value="Unassembled WGS sequence"/>
</dbReference>
<protein>
    <submittedName>
        <fullName evidence="2">Uncharacterized protein</fullName>
    </submittedName>
</protein>
<comment type="caution">
    <text evidence="2">The sequence shown here is derived from an EMBL/GenBank/DDBJ whole genome shotgun (WGS) entry which is preliminary data.</text>
</comment>
<evidence type="ECO:0000256" key="1">
    <source>
        <dbReference type="SAM" id="MobiDB-lite"/>
    </source>
</evidence>
<name>A0A9P5U103_9AGAR</name>
<dbReference type="AlphaFoldDB" id="A0A9P5U103"/>
<gene>
    <name evidence="2" type="ORF">BDP27DRAFT_1429344</name>
</gene>
<evidence type="ECO:0000313" key="2">
    <source>
        <dbReference type="EMBL" id="KAF9061083.1"/>
    </source>
</evidence>
<sequence>MDDLTKQQKFDPGVKGNVDAFKKAQGGKPEALKKKGKKRKSAEVVPGDDDDKETGPVMKKFKDAMTLNIVVFHDTALIDTGKCSIPTPALILKHWTNNLLQLIEIPASDTAEDIYNKIFTAFAGKGTGKSVFLTPTGRPGKPSYQDLHGTWETGTNLKSRVWSPRCIFAFPKGTATIPIDDDPDKDILSVSDNGGDNGGDSDASDYELPKTRSKTGPKAKSYAASECEDDEDLFKLLKFISDLASRVMTNSILQDAFLLAFVLGLSSIHAVVDTLCTLFAAIGKQGDTTLDSLLYTRVYTFIKDISINLLQVIDHFIDIVPSHLYSPPGFSHLFKALETSDILDNLPIR</sequence>
<organism evidence="2 3">
    <name type="scientific">Rhodocollybia butyracea</name>
    <dbReference type="NCBI Taxonomy" id="206335"/>
    <lineage>
        <taxon>Eukaryota</taxon>
        <taxon>Fungi</taxon>
        <taxon>Dikarya</taxon>
        <taxon>Basidiomycota</taxon>
        <taxon>Agaricomycotina</taxon>
        <taxon>Agaricomycetes</taxon>
        <taxon>Agaricomycetidae</taxon>
        <taxon>Agaricales</taxon>
        <taxon>Marasmiineae</taxon>
        <taxon>Omphalotaceae</taxon>
        <taxon>Rhodocollybia</taxon>
    </lineage>
</organism>
<evidence type="ECO:0000313" key="3">
    <source>
        <dbReference type="Proteomes" id="UP000772434"/>
    </source>
</evidence>
<accession>A0A9P5U103</accession>
<feature type="region of interest" description="Disordered" evidence="1">
    <location>
        <begin position="1"/>
        <end position="56"/>
    </location>
</feature>
<keyword evidence="3" id="KW-1185">Reference proteome</keyword>
<reference evidence="2" key="1">
    <citation type="submission" date="2020-11" db="EMBL/GenBank/DDBJ databases">
        <authorList>
            <consortium name="DOE Joint Genome Institute"/>
            <person name="Ahrendt S."/>
            <person name="Riley R."/>
            <person name="Andreopoulos W."/>
            <person name="Labutti K."/>
            <person name="Pangilinan J."/>
            <person name="Ruiz-Duenas F.J."/>
            <person name="Barrasa J.M."/>
            <person name="Sanchez-Garcia M."/>
            <person name="Camarero S."/>
            <person name="Miyauchi S."/>
            <person name="Serrano A."/>
            <person name="Linde D."/>
            <person name="Babiker R."/>
            <person name="Drula E."/>
            <person name="Ayuso-Fernandez I."/>
            <person name="Pacheco R."/>
            <person name="Padilla G."/>
            <person name="Ferreira P."/>
            <person name="Barriuso J."/>
            <person name="Kellner H."/>
            <person name="Castanera R."/>
            <person name="Alfaro M."/>
            <person name="Ramirez L."/>
            <person name="Pisabarro A.G."/>
            <person name="Kuo A."/>
            <person name="Tritt A."/>
            <person name="Lipzen A."/>
            <person name="He G."/>
            <person name="Yan M."/>
            <person name="Ng V."/>
            <person name="Cullen D."/>
            <person name="Martin F."/>
            <person name="Rosso M.-N."/>
            <person name="Henrissat B."/>
            <person name="Hibbett D."/>
            <person name="Martinez A.T."/>
            <person name="Grigoriev I.V."/>
        </authorList>
    </citation>
    <scope>NUCLEOTIDE SEQUENCE</scope>
    <source>
        <strain evidence="2">AH 40177</strain>
    </source>
</reference>
<feature type="region of interest" description="Disordered" evidence="1">
    <location>
        <begin position="179"/>
        <end position="222"/>
    </location>
</feature>
<dbReference type="EMBL" id="JADNRY010000215">
    <property type="protein sequence ID" value="KAF9061083.1"/>
    <property type="molecule type" value="Genomic_DNA"/>
</dbReference>
<proteinExistence type="predicted"/>